<evidence type="ECO:0000256" key="8">
    <source>
        <dbReference type="HAMAP-Rule" id="MF_00158"/>
    </source>
</evidence>
<evidence type="ECO:0000256" key="7">
    <source>
        <dbReference type="ARBA" id="ARBA00048258"/>
    </source>
</evidence>
<evidence type="ECO:0000256" key="3">
    <source>
        <dbReference type="ARBA" id="ARBA00022598"/>
    </source>
</evidence>
<dbReference type="InterPro" id="IPR003721">
    <property type="entry name" value="Pantoate_ligase"/>
</dbReference>
<dbReference type="GO" id="GO:0004592">
    <property type="term" value="F:pantoate-beta-alanine ligase activity"/>
    <property type="evidence" value="ECO:0007669"/>
    <property type="project" value="UniProtKB-UniRule"/>
</dbReference>
<feature type="binding site" evidence="8">
    <location>
        <begin position="193"/>
        <end position="196"/>
    </location>
    <ligand>
        <name>ATP</name>
        <dbReference type="ChEBI" id="CHEBI:30616"/>
    </ligand>
</feature>
<feature type="active site" description="Proton donor" evidence="8">
    <location>
        <position position="83"/>
    </location>
</feature>
<comment type="subcellular location">
    <subcellularLocation>
        <location evidence="8">Cytoplasm</location>
    </subcellularLocation>
</comment>
<comment type="miscellaneous">
    <text evidence="8">The reaction proceeds by a bi uni uni bi ping pong mechanism.</text>
</comment>
<keyword evidence="3 8" id="KW-0436">Ligase</keyword>
<comment type="catalytic activity">
    <reaction evidence="7 8">
        <text>(R)-pantoate + beta-alanine + ATP = (R)-pantothenate + AMP + diphosphate + H(+)</text>
        <dbReference type="Rhea" id="RHEA:10912"/>
        <dbReference type="ChEBI" id="CHEBI:15378"/>
        <dbReference type="ChEBI" id="CHEBI:15980"/>
        <dbReference type="ChEBI" id="CHEBI:29032"/>
        <dbReference type="ChEBI" id="CHEBI:30616"/>
        <dbReference type="ChEBI" id="CHEBI:33019"/>
        <dbReference type="ChEBI" id="CHEBI:57966"/>
        <dbReference type="ChEBI" id="CHEBI:456215"/>
        <dbReference type="EC" id="6.3.2.1"/>
    </reaction>
</comment>
<accession>A0A5M6Z8J9</accession>
<comment type="function">
    <text evidence="8">Catalyzes the condensation of pantoate with beta-alanine in an ATP-dependent reaction via a pantoyl-adenylate intermediate.</text>
</comment>
<feature type="region of interest" description="Disordered" evidence="9">
    <location>
        <begin position="1"/>
        <end position="35"/>
    </location>
</feature>
<keyword evidence="5 8" id="KW-0547">Nucleotide-binding</keyword>
<reference evidence="10 11" key="1">
    <citation type="submission" date="2019-09" db="EMBL/GenBank/DDBJ databases">
        <authorList>
            <person name="Kevbrin V."/>
            <person name="Grouzdev D.S."/>
        </authorList>
    </citation>
    <scope>NUCLEOTIDE SEQUENCE [LARGE SCALE GENOMIC DNA]</scope>
    <source>
        <strain evidence="10 11">G-192</strain>
    </source>
</reference>
<dbReference type="GO" id="GO:0005524">
    <property type="term" value="F:ATP binding"/>
    <property type="evidence" value="ECO:0007669"/>
    <property type="project" value="UniProtKB-KW"/>
</dbReference>
<dbReference type="PANTHER" id="PTHR21299:SF1">
    <property type="entry name" value="PANTOATE--BETA-ALANINE LIGASE"/>
    <property type="match status" value="1"/>
</dbReference>
<dbReference type="Gene3D" id="3.40.50.620">
    <property type="entry name" value="HUPs"/>
    <property type="match status" value="1"/>
</dbReference>
<gene>
    <name evidence="8" type="primary">panC</name>
    <name evidence="10" type="ORF">F1654_12950</name>
</gene>
<dbReference type="SUPFAM" id="SSF52374">
    <property type="entry name" value="Nucleotidylyl transferase"/>
    <property type="match status" value="1"/>
</dbReference>
<dbReference type="Pfam" id="PF02569">
    <property type="entry name" value="Pantoate_ligase"/>
    <property type="match status" value="1"/>
</dbReference>
<feature type="binding site" evidence="8">
    <location>
        <begin position="230"/>
        <end position="233"/>
    </location>
    <ligand>
        <name>ATP</name>
        <dbReference type="ChEBI" id="CHEBI:30616"/>
    </ligand>
</feature>
<keyword evidence="6 8" id="KW-0067">ATP-binding</keyword>
<dbReference type="InterPro" id="IPR042176">
    <property type="entry name" value="Pantoate_ligase_C"/>
</dbReference>
<evidence type="ECO:0000256" key="1">
    <source>
        <dbReference type="ARBA" id="ARBA00004990"/>
    </source>
</evidence>
<keyword evidence="4 8" id="KW-0566">Pantothenate biosynthesis</keyword>
<feature type="binding site" evidence="8">
    <location>
        <position position="222"/>
    </location>
    <ligand>
        <name>ATP</name>
        <dbReference type="ChEBI" id="CHEBI:30616"/>
    </ligand>
</feature>
<comment type="pathway">
    <text evidence="1 8">Cofactor biosynthesis; (R)-pantothenate biosynthesis; (R)-pantothenate from (R)-pantoate and beta-alanine: step 1/1.</text>
</comment>
<evidence type="ECO:0000256" key="4">
    <source>
        <dbReference type="ARBA" id="ARBA00022655"/>
    </source>
</evidence>
<dbReference type="HAMAP" id="MF_00158">
    <property type="entry name" value="PanC"/>
    <property type="match status" value="1"/>
</dbReference>
<feature type="binding site" evidence="8">
    <location>
        <position position="107"/>
    </location>
    <ligand>
        <name>(R)-pantoate</name>
        <dbReference type="ChEBI" id="CHEBI:15980"/>
    </ligand>
</feature>
<dbReference type="AlphaFoldDB" id="A0A5M6Z8J9"/>
<comment type="similarity">
    <text evidence="2 8">Belongs to the pantothenate synthetase family.</text>
</comment>
<keyword evidence="8" id="KW-0963">Cytoplasm</keyword>
<dbReference type="CDD" id="cd00560">
    <property type="entry name" value="PanC"/>
    <property type="match status" value="1"/>
</dbReference>
<evidence type="ECO:0000256" key="6">
    <source>
        <dbReference type="ARBA" id="ARBA00022840"/>
    </source>
</evidence>
<dbReference type="NCBIfam" id="TIGR00018">
    <property type="entry name" value="panC"/>
    <property type="match status" value="1"/>
</dbReference>
<evidence type="ECO:0000256" key="2">
    <source>
        <dbReference type="ARBA" id="ARBA00009256"/>
    </source>
</evidence>
<comment type="caution">
    <text evidence="10">The sequence shown here is derived from an EMBL/GenBank/DDBJ whole genome shotgun (WGS) entry which is preliminary data.</text>
</comment>
<organism evidence="10 11">
    <name type="scientific">Alkalicaulis satelles</name>
    <dbReference type="NCBI Taxonomy" id="2609175"/>
    <lineage>
        <taxon>Bacteria</taxon>
        <taxon>Pseudomonadati</taxon>
        <taxon>Pseudomonadota</taxon>
        <taxon>Alphaproteobacteria</taxon>
        <taxon>Maricaulales</taxon>
        <taxon>Maricaulaceae</taxon>
        <taxon>Alkalicaulis</taxon>
    </lineage>
</organism>
<dbReference type="InterPro" id="IPR014729">
    <property type="entry name" value="Rossmann-like_a/b/a_fold"/>
</dbReference>
<dbReference type="PANTHER" id="PTHR21299">
    <property type="entry name" value="CYTIDYLATE KINASE/PANTOATE-BETA-ALANINE LIGASE"/>
    <property type="match status" value="1"/>
</dbReference>
<name>A0A5M6Z8J9_9PROT</name>
<proteinExistence type="inferred from homology"/>
<evidence type="ECO:0000313" key="11">
    <source>
        <dbReference type="Proteomes" id="UP000325122"/>
    </source>
</evidence>
<dbReference type="UniPathway" id="UPA00028">
    <property type="reaction ID" value="UER00005"/>
</dbReference>
<dbReference type="Gene3D" id="3.30.1300.10">
    <property type="entry name" value="Pantoate-beta-alanine ligase, C-terminal domain"/>
    <property type="match status" value="1"/>
</dbReference>
<evidence type="ECO:0000313" key="10">
    <source>
        <dbReference type="EMBL" id="KAA5800966.1"/>
    </source>
</evidence>
<protein>
    <recommendedName>
        <fullName evidence="8">Pantothenate synthetase</fullName>
        <shortName evidence="8">PS</shortName>
        <ecNumber evidence="8">6.3.2.1</ecNumber>
    </recommendedName>
    <alternativeName>
        <fullName evidence="8">Pantoate--beta-alanine ligase</fullName>
    </alternativeName>
    <alternativeName>
        <fullName evidence="8">Pantoate-activating enzyme</fullName>
    </alternativeName>
</protein>
<feature type="binding site" evidence="8">
    <location>
        <position position="107"/>
    </location>
    <ligand>
        <name>beta-alanine</name>
        <dbReference type="ChEBI" id="CHEBI:57966"/>
    </ligand>
</feature>
<dbReference type="Proteomes" id="UP000325122">
    <property type="component" value="Unassembled WGS sequence"/>
</dbReference>
<sequence>MRLHRVARNARPRRDAPAKGQSRVPGKRASLGSPSCPHGALPVILPLPSVHSVPDLRAVIAGWRAQGFSIGFVPTMGALHAGHIALVRQALTRCDRVAASVFVNPAQFAPGEDFDAYPRTLDADAAKLAEAGCHLLYAPTARAMYPDGFSTTVSLKGPALGLESEARPHFFAGVATVVTKLLTQVSPDVAVFGEKDYQQYLVIKRLAADLDLPVAIEAGETVREADGLALSSRNVYLSGQERQRAARLNVILDDFARDLTEGRAVAEAEAAALKAAHETFDAVDYVTARCAQTLEILGPGPADRPTRVLAAVRVGTTRLIDNRAASRPDR</sequence>
<evidence type="ECO:0000256" key="5">
    <source>
        <dbReference type="ARBA" id="ARBA00022741"/>
    </source>
</evidence>
<keyword evidence="11" id="KW-1185">Reference proteome</keyword>
<feature type="binding site" evidence="8">
    <location>
        <begin position="76"/>
        <end position="83"/>
    </location>
    <ligand>
        <name>ATP</name>
        <dbReference type="ChEBI" id="CHEBI:30616"/>
    </ligand>
</feature>
<evidence type="ECO:0000256" key="9">
    <source>
        <dbReference type="SAM" id="MobiDB-lite"/>
    </source>
</evidence>
<feature type="binding site" evidence="8">
    <location>
        <position position="199"/>
    </location>
    <ligand>
        <name>(R)-pantoate</name>
        <dbReference type="ChEBI" id="CHEBI:15980"/>
    </ligand>
</feature>
<comment type="subunit">
    <text evidence="8">Homodimer.</text>
</comment>
<dbReference type="GO" id="GO:0015940">
    <property type="term" value="P:pantothenate biosynthetic process"/>
    <property type="evidence" value="ECO:0007669"/>
    <property type="project" value="UniProtKB-UniRule"/>
</dbReference>
<feature type="compositionally biased region" description="Basic residues" evidence="9">
    <location>
        <begin position="1"/>
        <end position="11"/>
    </location>
</feature>
<dbReference type="GO" id="GO:0005829">
    <property type="term" value="C:cytosol"/>
    <property type="evidence" value="ECO:0007669"/>
    <property type="project" value="TreeGrafter"/>
</dbReference>
<dbReference type="EC" id="6.3.2.1" evidence="8"/>
<dbReference type="EMBL" id="VWOJ01000005">
    <property type="protein sequence ID" value="KAA5800966.1"/>
    <property type="molecule type" value="Genomic_DNA"/>
</dbReference>